<dbReference type="Proteomes" id="UP000515121">
    <property type="component" value="Unplaced"/>
</dbReference>
<keyword evidence="3" id="KW-1185">Reference proteome</keyword>
<reference evidence="4 5" key="1">
    <citation type="submission" date="2025-04" db="UniProtKB">
        <authorList>
            <consortium name="RefSeq"/>
        </authorList>
    </citation>
    <scope>IDENTIFICATION</scope>
    <source>
        <tissue evidence="4 5">Fruit stalk</tissue>
    </source>
</reference>
<accession>A0A6P5WTZ2</accession>
<name>A0A6P5WTZ2_DURZI</name>
<evidence type="ECO:0000313" key="5">
    <source>
        <dbReference type="RefSeq" id="XP_022718961.1"/>
    </source>
</evidence>
<gene>
    <name evidence="4 5" type="primary">LOC111277077</name>
</gene>
<organism evidence="3 5">
    <name type="scientific">Durio zibethinus</name>
    <name type="common">Durian</name>
    <dbReference type="NCBI Taxonomy" id="66656"/>
    <lineage>
        <taxon>Eukaryota</taxon>
        <taxon>Viridiplantae</taxon>
        <taxon>Streptophyta</taxon>
        <taxon>Embryophyta</taxon>
        <taxon>Tracheophyta</taxon>
        <taxon>Spermatophyta</taxon>
        <taxon>Magnoliopsida</taxon>
        <taxon>eudicotyledons</taxon>
        <taxon>Gunneridae</taxon>
        <taxon>Pentapetalae</taxon>
        <taxon>rosids</taxon>
        <taxon>malvids</taxon>
        <taxon>Malvales</taxon>
        <taxon>Malvaceae</taxon>
        <taxon>Helicteroideae</taxon>
        <taxon>Durio</taxon>
    </lineage>
</organism>
<dbReference type="KEGG" id="dzi:111277077"/>
<dbReference type="RefSeq" id="XP_022718960.1">
    <property type="nucleotide sequence ID" value="XM_022863225.1"/>
</dbReference>
<evidence type="ECO:0000313" key="3">
    <source>
        <dbReference type="Proteomes" id="UP000515121"/>
    </source>
</evidence>
<evidence type="ECO:0000256" key="1">
    <source>
        <dbReference type="SAM" id="Coils"/>
    </source>
</evidence>
<protein>
    <submittedName>
        <fullName evidence="4 5">Uncharacterized protein LOC111277077 isoform X1</fullName>
    </submittedName>
</protein>
<dbReference type="AlphaFoldDB" id="A0A6P5WTZ2"/>
<evidence type="ECO:0000256" key="2">
    <source>
        <dbReference type="SAM" id="MobiDB-lite"/>
    </source>
</evidence>
<feature type="coiled-coil region" evidence="1">
    <location>
        <begin position="97"/>
        <end position="124"/>
    </location>
</feature>
<feature type="compositionally biased region" description="Basic residues" evidence="2">
    <location>
        <begin position="34"/>
        <end position="48"/>
    </location>
</feature>
<keyword evidence="1" id="KW-0175">Coiled coil</keyword>
<proteinExistence type="predicted"/>
<sequence>MTRGIARSRYEKQRKGEDMKKLKLNMELISKEKRAGKRSYRKQGRKKFPSRESTSPGCRAKVVGKKLHRCQSRLQVVLMQTELAKTKVELSESAESLLAAKIEANQAEAKIELLMTRRNELMDNFLEMKEAEAFLMLKLGFL</sequence>
<evidence type="ECO:0000313" key="4">
    <source>
        <dbReference type="RefSeq" id="XP_022718960.1"/>
    </source>
</evidence>
<dbReference type="GeneID" id="111277077"/>
<feature type="region of interest" description="Disordered" evidence="2">
    <location>
        <begin position="33"/>
        <end position="60"/>
    </location>
</feature>
<dbReference type="RefSeq" id="XP_022718961.1">
    <property type="nucleotide sequence ID" value="XM_022863226.1"/>
</dbReference>